<comment type="cofactor">
    <cofactor evidence="1">
        <name>Zn(2+)</name>
        <dbReference type="ChEBI" id="CHEBI:29105"/>
    </cofactor>
</comment>
<evidence type="ECO:0000256" key="7">
    <source>
        <dbReference type="ARBA" id="ARBA00023049"/>
    </source>
</evidence>
<dbReference type="Pfam" id="PF01431">
    <property type="entry name" value="Peptidase_M13"/>
    <property type="match status" value="1"/>
</dbReference>
<dbReference type="InterPro" id="IPR024079">
    <property type="entry name" value="MetalloPept_cat_dom_sf"/>
</dbReference>
<dbReference type="InterPro" id="IPR008753">
    <property type="entry name" value="Peptidase_M13_N"/>
</dbReference>
<keyword evidence="10" id="KW-1185">Reference proteome</keyword>
<dbReference type="PANTHER" id="PTHR11733:SF192">
    <property type="entry name" value="NEPRILYSIN-21"/>
    <property type="match status" value="1"/>
</dbReference>
<keyword evidence="6" id="KW-0862">Zinc</keyword>
<evidence type="ECO:0000256" key="4">
    <source>
        <dbReference type="ARBA" id="ARBA00022723"/>
    </source>
</evidence>
<dbReference type="Proteomes" id="UP000046393">
    <property type="component" value="Unplaced"/>
</dbReference>
<feature type="domain" description="Peptidase M13 C-terminal" evidence="8">
    <location>
        <begin position="545"/>
        <end position="699"/>
    </location>
</feature>
<evidence type="ECO:0000256" key="3">
    <source>
        <dbReference type="ARBA" id="ARBA00022670"/>
    </source>
</evidence>
<reference evidence="11" key="1">
    <citation type="submission" date="2017-02" db="UniProtKB">
        <authorList>
            <consortium name="WormBaseParasite"/>
        </authorList>
    </citation>
    <scope>IDENTIFICATION</scope>
</reference>
<proteinExistence type="inferred from homology"/>
<dbReference type="InterPro" id="IPR000718">
    <property type="entry name" value="Peptidase_M13"/>
</dbReference>
<dbReference type="PANTHER" id="PTHR11733">
    <property type="entry name" value="ZINC METALLOPROTEASE FAMILY M13 NEPRILYSIN-RELATED"/>
    <property type="match status" value="1"/>
</dbReference>
<protein>
    <submittedName>
        <fullName evidence="11">Neprilysin</fullName>
    </submittedName>
</protein>
<keyword evidence="4" id="KW-0479">Metal-binding</keyword>
<evidence type="ECO:0000256" key="1">
    <source>
        <dbReference type="ARBA" id="ARBA00001947"/>
    </source>
</evidence>
<evidence type="ECO:0000256" key="6">
    <source>
        <dbReference type="ARBA" id="ARBA00022833"/>
    </source>
</evidence>
<dbReference type="AlphaFoldDB" id="A0A0N5AXE2"/>
<dbReference type="InterPro" id="IPR018497">
    <property type="entry name" value="Peptidase_M13_C"/>
</dbReference>
<dbReference type="GO" id="GO:0016485">
    <property type="term" value="P:protein processing"/>
    <property type="evidence" value="ECO:0007669"/>
    <property type="project" value="TreeGrafter"/>
</dbReference>
<dbReference type="GO" id="GO:0005886">
    <property type="term" value="C:plasma membrane"/>
    <property type="evidence" value="ECO:0007669"/>
    <property type="project" value="TreeGrafter"/>
</dbReference>
<evidence type="ECO:0000256" key="5">
    <source>
        <dbReference type="ARBA" id="ARBA00022801"/>
    </source>
</evidence>
<dbReference type="Gene3D" id="3.40.390.10">
    <property type="entry name" value="Collagenase (Catalytic Domain)"/>
    <property type="match status" value="1"/>
</dbReference>
<dbReference type="Pfam" id="PF05649">
    <property type="entry name" value="Peptidase_M13_N"/>
    <property type="match status" value="1"/>
</dbReference>
<dbReference type="InterPro" id="IPR042089">
    <property type="entry name" value="Peptidase_M13_dom_2"/>
</dbReference>
<feature type="domain" description="Peptidase M13 N-terminal" evidence="9">
    <location>
        <begin position="79"/>
        <end position="472"/>
    </location>
</feature>
<dbReference type="WBParaSite" id="SMUV_0000961801-mRNA-1">
    <property type="protein sequence ID" value="SMUV_0000961801-mRNA-1"/>
    <property type="gene ID" value="SMUV_0000961801"/>
</dbReference>
<dbReference type="PROSITE" id="PS51885">
    <property type="entry name" value="NEPRILYSIN"/>
    <property type="match status" value="1"/>
</dbReference>
<evidence type="ECO:0000313" key="11">
    <source>
        <dbReference type="WBParaSite" id="SMUV_0000961801-mRNA-1"/>
    </source>
</evidence>
<evidence type="ECO:0000259" key="9">
    <source>
        <dbReference type="Pfam" id="PF05649"/>
    </source>
</evidence>
<evidence type="ECO:0000313" key="10">
    <source>
        <dbReference type="Proteomes" id="UP000046393"/>
    </source>
</evidence>
<dbReference type="Gene3D" id="1.10.1380.10">
    <property type="entry name" value="Neutral endopeptidase , domain2"/>
    <property type="match status" value="1"/>
</dbReference>
<keyword evidence="7" id="KW-0482">Metalloprotease</keyword>
<keyword evidence="5" id="KW-0378">Hydrolase</keyword>
<comment type="similarity">
    <text evidence="2">Belongs to the peptidase M13 family.</text>
</comment>
<dbReference type="CDD" id="cd08662">
    <property type="entry name" value="M13"/>
    <property type="match status" value="1"/>
</dbReference>
<dbReference type="SUPFAM" id="SSF55486">
    <property type="entry name" value="Metalloproteases ('zincins'), catalytic domain"/>
    <property type="match status" value="1"/>
</dbReference>
<dbReference type="GO" id="GO:0046872">
    <property type="term" value="F:metal ion binding"/>
    <property type="evidence" value="ECO:0007669"/>
    <property type="project" value="UniProtKB-KW"/>
</dbReference>
<evidence type="ECO:0000256" key="2">
    <source>
        <dbReference type="ARBA" id="ARBA00007357"/>
    </source>
</evidence>
<sequence>SSYWLGWVIVEAGSGDCHDTIYAYSGQSYRKTQLFYSQNGSSYGYDDTAVHHHGVVCTSKECVLIAGFFAGNLNDKIDPCEDFYEYACGNYGLDRYLSANKPLRHTLTDMQNRLNKQVKLLLESPIKRTDKPWNRLAKRYYQQCIQEDDLEKTGDITVKEVLKELGGWPVLEGENWTEWTVSWEEQLARVMNKTGINAVILELSVSHDPRNSSKSLIELDQPKWGIGSRWPYLTGPHDPTLLNYTSLMIATAVNLGADPVTAERDMKDAIDFEVRLVNFSTDDQSRRDPDHTNNPYQLWQLRELFPHINFSKYVSTIFNGIANITQNDTVIIREMEYFRGIQHVLHTTSKRVIANYLQWRIVQGFSPFLPPKKQRPFYEFKANQTGIRDAPLPERWEDCLFLSLIMLDMPVGKLYVDNYFDKERAMVKMNEMTKYFKNELILQLRKSDWMDSTTRQRAIEKAEYVEYKSGYPPYIYNETWMKAIWTFPEIPNKPESLLKLTIRIKLARVLEELNRLKVPFDRSTWFQGPAQVDAYYAPNLNEMRRRYDKLGNLYDWWDTETAEKFFDRTECFVKQYNSIRVQEAGLNLNGKLSVGENIADNGGVKIALMAYKSWLKDHTGGEAALPGFQNFTTEQLFFLAYANNWCSMARPKHYVQVIMNDVHAPSKYRAIVPLQNRPEFAEAYHCKLGSPMNPLKKCALW</sequence>
<accession>A0A0N5AXE2</accession>
<evidence type="ECO:0000259" key="8">
    <source>
        <dbReference type="Pfam" id="PF01431"/>
    </source>
</evidence>
<name>A0A0N5AXE2_9BILA</name>
<dbReference type="GO" id="GO:0004222">
    <property type="term" value="F:metalloendopeptidase activity"/>
    <property type="evidence" value="ECO:0007669"/>
    <property type="project" value="InterPro"/>
</dbReference>
<dbReference type="STRING" id="451379.A0A0N5AXE2"/>
<keyword evidence="3" id="KW-0645">Protease</keyword>
<organism evidence="10 11">
    <name type="scientific">Syphacia muris</name>
    <dbReference type="NCBI Taxonomy" id="451379"/>
    <lineage>
        <taxon>Eukaryota</taxon>
        <taxon>Metazoa</taxon>
        <taxon>Ecdysozoa</taxon>
        <taxon>Nematoda</taxon>
        <taxon>Chromadorea</taxon>
        <taxon>Rhabditida</taxon>
        <taxon>Spirurina</taxon>
        <taxon>Oxyuridomorpha</taxon>
        <taxon>Oxyuroidea</taxon>
        <taxon>Oxyuridae</taxon>
        <taxon>Syphacia</taxon>
    </lineage>
</organism>